<gene>
    <name evidence="3" type="ORF">P378_16245</name>
</gene>
<reference evidence="3 4" key="1">
    <citation type="submission" date="2013-09" db="EMBL/GenBank/DDBJ databases">
        <title>Biodegradation of hydrocarbons in the deep terrestrial subsurface : characterization of a microbial consortium composed of two Desulfotomaculum species originating from a deep geological formation.</title>
        <authorList>
            <person name="Aullo T."/>
            <person name="Berlendis S."/>
            <person name="Lascourreges J.-F."/>
            <person name="Dessort D."/>
            <person name="Saint-Laurent S."/>
            <person name="Schraauwers B."/>
            <person name="Mas J."/>
            <person name="Magot M."/>
            <person name="Ranchou-Peyruse A."/>
        </authorList>
    </citation>
    <scope>NUCLEOTIDE SEQUENCE [LARGE SCALE GENOMIC DNA]</scope>
    <source>
        <strain evidence="3 4">Bs107</strain>
    </source>
</reference>
<dbReference type="AlphaFoldDB" id="A0A2C6MD09"/>
<dbReference type="GO" id="GO:0003677">
    <property type="term" value="F:DNA binding"/>
    <property type="evidence" value="ECO:0007669"/>
    <property type="project" value="UniProtKB-KW"/>
</dbReference>
<dbReference type="PANTHER" id="PTHR46558">
    <property type="entry name" value="TRACRIPTIONAL REGULATORY PROTEIN-RELATED-RELATED"/>
    <property type="match status" value="1"/>
</dbReference>
<dbReference type="Gene3D" id="1.10.260.40">
    <property type="entry name" value="lambda repressor-like DNA-binding domains"/>
    <property type="match status" value="1"/>
</dbReference>
<keyword evidence="4" id="KW-1185">Reference proteome</keyword>
<evidence type="ECO:0000256" key="1">
    <source>
        <dbReference type="ARBA" id="ARBA00023125"/>
    </source>
</evidence>
<evidence type="ECO:0000313" key="4">
    <source>
        <dbReference type="Proteomes" id="UP000222564"/>
    </source>
</evidence>
<comment type="caution">
    <text evidence="3">The sequence shown here is derived from an EMBL/GenBank/DDBJ whole genome shotgun (WGS) entry which is preliminary data.</text>
</comment>
<dbReference type="InterPro" id="IPR010982">
    <property type="entry name" value="Lambda_DNA-bd_dom_sf"/>
</dbReference>
<dbReference type="OrthoDB" id="1786861at2"/>
<dbReference type="RefSeq" id="WP_099083748.1">
    <property type="nucleotide sequence ID" value="NZ_AWQQ01000091.1"/>
</dbReference>
<evidence type="ECO:0000259" key="2">
    <source>
        <dbReference type="PROSITE" id="PS50943"/>
    </source>
</evidence>
<dbReference type="PANTHER" id="PTHR46558:SF11">
    <property type="entry name" value="HTH-TYPE TRANSCRIPTIONAL REGULATOR XRE"/>
    <property type="match status" value="1"/>
</dbReference>
<dbReference type="Pfam" id="PF01381">
    <property type="entry name" value="HTH_3"/>
    <property type="match status" value="1"/>
</dbReference>
<dbReference type="PROSITE" id="PS50943">
    <property type="entry name" value="HTH_CROC1"/>
    <property type="match status" value="1"/>
</dbReference>
<dbReference type="InterPro" id="IPR001387">
    <property type="entry name" value="Cro/C1-type_HTH"/>
</dbReference>
<name>A0A2C6MD09_9FIRM</name>
<dbReference type="Proteomes" id="UP000222564">
    <property type="component" value="Unassembled WGS sequence"/>
</dbReference>
<organism evidence="3 4">
    <name type="scientific">Desulforamulus profundi</name>
    <dbReference type="NCBI Taxonomy" id="1383067"/>
    <lineage>
        <taxon>Bacteria</taxon>
        <taxon>Bacillati</taxon>
        <taxon>Bacillota</taxon>
        <taxon>Clostridia</taxon>
        <taxon>Eubacteriales</taxon>
        <taxon>Peptococcaceae</taxon>
        <taxon>Desulforamulus</taxon>
    </lineage>
</organism>
<keyword evidence="1 3" id="KW-0238">DNA-binding</keyword>
<dbReference type="EMBL" id="AWQQ01000091">
    <property type="protein sequence ID" value="PHJ37444.1"/>
    <property type="molecule type" value="Genomic_DNA"/>
</dbReference>
<dbReference type="CDD" id="cd00093">
    <property type="entry name" value="HTH_XRE"/>
    <property type="match status" value="1"/>
</dbReference>
<sequence>MVGKRLRLLRTNRDITQKELGKMLGVGKATISQYESETRKPDTDMLRRIADYFGTSIDYLVGRTDYPRMAAVGEIQGYYLTVPGKDDRLRNILEDPRILDLLLYVPDLNEEEKELLTEHWQIVLCAIKKKCIQCRKNGEPGKGKTSAWLKCKLLLYFSQSTRSFLTLNNLRKPGVLF</sequence>
<proteinExistence type="predicted"/>
<feature type="domain" description="HTH cro/C1-type" evidence="2">
    <location>
        <begin position="6"/>
        <end position="60"/>
    </location>
</feature>
<accession>A0A2C6MD09</accession>
<dbReference type="SUPFAM" id="SSF47413">
    <property type="entry name" value="lambda repressor-like DNA-binding domains"/>
    <property type="match status" value="1"/>
</dbReference>
<evidence type="ECO:0000313" key="3">
    <source>
        <dbReference type="EMBL" id="PHJ37444.1"/>
    </source>
</evidence>
<dbReference type="SMART" id="SM00530">
    <property type="entry name" value="HTH_XRE"/>
    <property type="match status" value="1"/>
</dbReference>
<protein>
    <submittedName>
        <fullName evidence="3">DNA-binding protein</fullName>
    </submittedName>
</protein>